<dbReference type="NCBIfam" id="NF047436">
    <property type="entry name" value="LA_2272_repeat"/>
    <property type="match status" value="2"/>
</dbReference>
<name>A0A928UWM6_9SPHI</name>
<dbReference type="InterPro" id="IPR058093">
    <property type="entry name" value="LA_2272-like"/>
</dbReference>
<evidence type="ECO:0000313" key="2">
    <source>
        <dbReference type="Proteomes" id="UP000616201"/>
    </source>
</evidence>
<organism evidence="1 2">
    <name type="scientific">Sphingobacterium hungaricum</name>
    <dbReference type="NCBI Taxonomy" id="2082723"/>
    <lineage>
        <taxon>Bacteria</taxon>
        <taxon>Pseudomonadati</taxon>
        <taxon>Bacteroidota</taxon>
        <taxon>Sphingobacteriia</taxon>
        <taxon>Sphingobacteriales</taxon>
        <taxon>Sphingobacteriaceae</taxon>
        <taxon>Sphingobacterium</taxon>
    </lineage>
</organism>
<comment type="caution">
    <text evidence="1">The sequence shown here is derived from an EMBL/GenBank/DDBJ whole genome shotgun (WGS) entry which is preliminary data.</text>
</comment>
<protein>
    <submittedName>
        <fullName evidence="1">Uncharacterized protein</fullName>
    </submittedName>
</protein>
<reference evidence="1" key="1">
    <citation type="submission" date="2018-02" db="EMBL/GenBank/DDBJ databases">
        <authorList>
            <person name="Vasarhelyi B.M."/>
            <person name="Deshmukh S."/>
            <person name="Balint B."/>
            <person name="Kukolya J."/>
        </authorList>
    </citation>
    <scope>NUCLEOTIDE SEQUENCE</scope>
    <source>
        <strain evidence="1">KB22</strain>
    </source>
</reference>
<dbReference type="Proteomes" id="UP000616201">
    <property type="component" value="Unassembled WGS sequence"/>
</dbReference>
<accession>A0A928UWM6</accession>
<proteinExistence type="predicted"/>
<gene>
    <name evidence="1" type="ORF">C4F49_11650</name>
</gene>
<dbReference type="EMBL" id="PRDK01000006">
    <property type="protein sequence ID" value="MBE8714338.1"/>
    <property type="molecule type" value="Genomic_DNA"/>
</dbReference>
<dbReference type="AlphaFoldDB" id="A0A928UWM6"/>
<sequence length="184" mass="19965">MTGDTEQVNGLVVGVGHFQESQYVQRVNGINIDLMVLSPMVVLYSLDGKHSEERTGLKLISNGLNLAVGGYMEGTVHNGLSFAMYNFSDKINGLSVNATYNRVVSMNGLHISGFGNFSESAHGINIGISNRNDYMKGIQLGVYNASTDFTGLQIGIYNKTNALSGLQLGFWNKNGSRSLPFINF</sequence>
<keyword evidence="2" id="KW-1185">Reference proteome</keyword>
<evidence type="ECO:0000313" key="1">
    <source>
        <dbReference type="EMBL" id="MBE8714338.1"/>
    </source>
</evidence>